<proteinExistence type="predicted"/>
<dbReference type="AlphaFoldDB" id="A0A397TFJ4"/>
<name>A0A397TFJ4_9GLOM</name>
<evidence type="ECO:0000313" key="2">
    <source>
        <dbReference type="Proteomes" id="UP000265703"/>
    </source>
</evidence>
<keyword evidence="2" id="KW-1185">Reference proteome</keyword>
<sequence>MALNSLEYKPDLENFNTEKAAFLKEFKVQYGYGDKIEQIREEEYPQLKGTIFLDHSATTTYAKSALTSFTTDLVNNLYGNQEVDLLLSSKDLQKEEVEKCTRTLKNHLWNASYKFKEAINRLLKGETISNIKIQDGLQCLDLNQMEDSAIWTLLYYAGYLTMNSENHLIIPNYEVYTE</sequence>
<gene>
    <name evidence="1" type="ORF">C1645_814676</name>
</gene>
<dbReference type="Proteomes" id="UP000265703">
    <property type="component" value="Unassembled WGS sequence"/>
</dbReference>
<comment type="caution">
    <text evidence="1">The sequence shown here is derived from an EMBL/GenBank/DDBJ whole genome shotgun (WGS) entry which is preliminary data.</text>
</comment>
<reference evidence="1 2" key="1">
    <citation type="submission" date="2018-06" db="EMBL/GenBank/DDBJ databases">
        <title>Comparative genomics reveals the genomic features of Rhizophagus irregularis, R. cerebriforme, R. diaphanum and Gigaspora rosea, and their symbiotic lifestyle signature.</title>
        <authorList>
            <person name="Morin E."/>
            <person name="San Clemente H."/>
            <person name="Chen E.C.H."/>
            <person name="De La Providencia I."/>
            <person name="Hainaut M."/>
            <person name="Kuo A."/>
            <person name="Kohler A."/>
            <person name="Murat C."/>
            <person name="Tang N."/>
            <person name="Roy S."/>
            <person name="Loubradou J."/>
            <person name="Henrissat B."/>
            <person name="Grigoriev I.V."/>
            <person name="Corradi N."/>
            <person name="Roux C."/>
            <person name="Martin F.M."/>
        </authorList>
    </citation>
    <scope>NUCLEOTIDE SEQUENCE [LARGE SCALE GENOMIC DNA]</scope>
    <source>
        <strain evidence="1 2">DAOM 227022</strain>
    </source>
</reference>
<organism evidence="1 2">
    <name type="scientific">Glomus cerebriforme</name>
    <dbReference type="NCBI Taxonomy" id="658196"/>
    <lineage>
        <taxon>Eukaryota</taxon>
        <taxon>Fungi</taxon>
        <taxon>Fungi incertae sedis</taxon>
        <taxon>Mucoromycota</taxon>
        <taxon>Glomeromycotina</taxon>
        <taxon>Glomeromycetes</taxon>
        <taxon>Glomerales</taxon>
        <taxon>Glomeraceae</taxon>
        <taxon>Glomus</taxon>
    </lineage>
</organism>
<evidence type="ECO:0000313" key="1">
    <source>
        <dbReference type="EMBL" id="RIA97013.1"/>
    </source>
</evidence>
<dbReference type="EMBL" id="QKYT01000036">
    <property type="protein sequence ID" value="RIA97013.1"/>
    <property type="molecule type" value="Genomic_DNA"/>
</dbReference>
<accession>A0A397TFJ4</accession>
<protein>
    <submittedName>
        <fullName evidence="1">Uncharacterized protein</fullName>
    </submittedName>
</protein>
<dbReference type="OrthoDB" id="10298132at2759"/>
<dbReference type="STRING" id="658196.A0A397TFJ4"/>